<evidence type="ECO:0000256" key="4">
    <source>
        <dbReference type="ARBA" id="ARBA00023163"/>
    </source>
</evidence>
<keyword evidence="4" id="KW-0804">Transcription</keyword>
<keyword evidence="9" id="KW-1185">Reference proteome</keyword>
<dbReference type="GO" id="GO:0000981">
    <property type="term" value="F:DNA-binding transcription factor activity, RNA polymerase II-specific"/>
    <property type="evidence" value="ECO:0007669"/>
    <property type="project" value="InterPro"/>
</dbReference>
<dbReference type="GO" id="GO:0005634">
    <property type="term" value="C:nucleus"/>
    <property type="evidence" value="ECO:0007669"/>
    <property type="project" value="TreeGrafter"/>
</dbReference>
<feature type="region of interest" description="Disordered" evidence="6">
    <location>
        <begin position="723"/>
        <end position="768"/>
    </location>
</feature>
<dbReference type="PROSITE" id="PS50048">
    <property type="entry name" value="ZN2_CY6_FUNGAL_2"/>
    <property type="match status" value="1"/>
</dbReference>
<name>A0A2J6Q813_9HELO</name>
<dbReference type="SUPFAM" id="SSF57701">
    <property type="entry name" value="Zn2/Cys6 DNA-binding domain"/>
    <property type="match status" value="1"/>
</dbReference>
<dbReference type="Pfam" id="PF04082">
    <property type="entry name" value="Fungal_trans"/>
    <property type="match status" value="1"/>
</dbReference>
<dbReference type="PANTHER" id="PTHR47424:SF3">
    <property type="entry name" value="REGULATORY PROTEIN GAL4"/>
    <property type="match status" value="1"/>
</dbReference>
<feature type="region of interest" description="Disordered" evidence="6">
    <location>
        <begin position="100"/>
        <end position="146"/>
    </location>
</feature>
<dbReference type="SMART" id="SM00066">
    <property type="entry name" value="GAL4"/>
    <property type="match status" value="1"/>
</dbReference>
<keyword evidence="2" id="KW-0805">Transcription regulation</keyword>
<organism evidence="8 9">
    <name type="scientific">Hyaloscypha hepaticicola</name>
    <dbReference type="NCBI Taxonomy" id="2082293"/>
    <lineage>
        <taxon>Eukaryota</taxon>
        <taxon>Fungi</taxon>
        <taxon>Dikarya</taxon>
        <taxon>Ascomycota</taxon>
        <taxon>Pezizomycotina</taxon>
        <taxon>Leotiomycetes</taxon>
        <taxon>Helotiales</taxon>
        <taxon>Hyaloscyphaceae</taxon>
        <taxon>Hyaloscypha</taxon>
    </lineage>
</organism>
<keyword evidence="1" id="KW-0479">Metal-binding</keyword>
<evidence type="ECO:0000313" key="9">
    <source>
        <dbReference type="Proteomes" id="UP000235672"/>
    </source>
</evidence>
<dbReference type="GO" id="GO:0000978">
    <property type="term" value="F:RNA polymerase II cis-regulatory region sequence-specific DNA binding"/>
    <property type="evidence" value="ECO:0007669"/>
    <property type="project" value="TreeGrafter"/>
</dbReference>
<gene>
    <name evidence="8" type="ORF">NA56DRAFT_598789</name>
</gene>
<dbReference type="InterPro" id="IPR001138">
    <property type="entry name" value="Zn2Cys6_DnaBD"/>
</dbReference>
<dbReference type="PRINTS" id="PR00755">
    <property type="entry name" value="AFLATOXINBRP"/>
</dbReference>
<evidence type="ECO:0000256" key="6">
    <source>
        <dbReference type="SAM" id="MobiDB-lite"/>
    </source>
</evidence>
<keyword evidence="5" id="KW-0539">Nucleus</keyword>
<dbReference type="InterPro" id="IPR036864">
    <property type="entry name" value="Zn2-C6_fun-type_DNA-bd_sf"/>
</dbReference>
<reference evidence="8 9" key="1">
    <citation type="submission" date="2016-05" db="EMBL/GenBank/DDBJ databases">
        <title>A degradative enzymes factory behind the ericoid mycorrhizal symbiosis.</title>
        <authorList>
            <consortium name="DOE Joint Genome Institute"/>
            <person name="Martino E."/>
            <person name="Morin E."/>
            <person name="Grelet G."/>
            <person name="Kuo A."/>
            <person name="Kohler A."/>
            <person name="Daghino S."/>
            <person name="Barry K."/>
            <person name="Choi C."/>
            <person name="Cichocki N."/>
            <person name="Clum A."/>
            <person name="Copeland A."/>
            <person name="Hainaut M."/>
            <person name="Haridas S."/>
            <person name="Labutti K."/>
            <person name="Lindquist E."/>
            <person name="Lipzen A."/>
            <person name="Khouja H.-R."/>
            <person name="Murat C."/>
            <person name="Ohm R."/>
            <person name="Olson A."/>
            <person name="Spatafora J."/>
            <person name="Veneault-Fourrey C."/>
            <person name="Henrissat B."/>
            <person name="Grigoriev I."/>
            <person name="Martin F."/>
            <person name="Perotto S."/>
        </authorList>
    </citation>
    <scope>NUCLEOTIDE SEQUENCE [LARGE SCALE GENOMIC DNA]</scope>
    <source>
        <strain evidence="8 9">UAMH 7357</strain>
    </source>
</reference>
<dbReference type="PANTHER" id="PTHR47424">
    <property type="entry name" value="REGULATORY PROTEIN GAL4"/>
    <property type="match status" value="1"/>
</dbReference>
<dbReference type="Pfam" id="PF00172">
    <property type="entry name" value="Zn_clus"/>
    <property type="match status" value="1"/>
</dbReference>
<feature type="compositionally biased region" description="Polar residues" evidence="6">
    <location>
        <begin position="180"/>
        <end position="195"/>
    </location>
</feature>
<evidence type="ECO:0000259" key="7">
    <source>
        <dbReference type="PROSITE" id="PS50048"/>
    </source>
</evidence>
<dbReference type="Proteomes" id="UP000235672">
    <property type="component" value="Unassembled WGS sequence"/>
</dbReference>
<feature type="domain" description="Zn(2)-C6 fungal-type" evidence="7">
    <location>
        <begin position="17"/>
        <end position="47"/>
    </location>
</feature>
<dbReference type="InterPro" id="IPR051127">
    <property type="entry name" value="Fungal_SecMet_Regulators"/>
</dbReference>
<dbReference type="Gene3D" id="4.10.240.10">
    <property type="entry name" value="Zn(2)-C6 fungal-type DNA-binding domain"/>
    <property type="match status" value="1"/>
</dbReference>
<dbReference type="OrthoDB" id="424974at2759"/>
<evidence type="ECO:0000256" key="1">
    <source>
        <dbReference type="ARBA" id="ARBA00022723"/>
    </source>
</evidence>
<dbReference type="GO" id="GO:0000435">
    <property type="term" value="P:positive regulation of transcription from RNA polymerase II promoter by galactose"/>
    <property type="evidence" value="ECO:0007669"/>
    <property type="project" value="TreeGrafter"/>
</dbReference>
<sequence length="825" mass="91332">MTEMDDPGRKRRKVSLACAPCRERKIRCSGEKPVCASCHRRSEECNYAVRLEAVPEMTGSIQSVLDRLQRLEAQNQALGQSISSGSGLPTPARELEDHTLSYPSKSSTRPSPTCDEKPVRGISPRAQPSSDRHLRPSSSKIPYTVPIAGPTEALWKTEEQNSSSEPEQAPLNEADAMGASSVSDETSPQESTQYYGSSSGIAFMRTICQVLGNKGQEEGFSENVPPSAQATNLDFQQSMRSELLKLFPKFEGPRFRPDLFALPSRSLSDTLLANYWTRVHPLCPFLHRPTFEAAYATLWNPPGGEHHFAQESDAGLGNIVDAGPTHQTFYCALNMMLALGTQFLDVSVSERKNITSMFEQRTKNLLVVDMMDRGSVAVVQTVLLNGQYLQSTFCAQRCWNCIGVACRIAQGLGLHVDQTPAQKSSLGQEMRRRVWYACMMLDVSGSMTMGRPLMILHKFSTSPPSPLDDETQQSMQNLSIPAIGAFLEGIRLSNTLGVILTTIYDQTISNSNTGAGNPKHIQTPIEIDAVLELDKRLTKFQNELPIELRWAPEGERLRQSLGPGAGNLDMQSNALHARFLQSRILLFRTTFIQLCQDAVSKMYEVSPNAFTDSEFEVDAFFVTRGAASCVASARELLKLIHRTALSASSDAWWYNVYYTHTAGMVVKLAQLCYPLKQIVTAASLDESWDLCRNTLSRMSVYGQVPRRCLESLEAMQQKISHLEQLNSRPNSQAKQQGVPHINNFAPPSFQETNPSYPSGQPQMSQGHPEQFAEMEGLLDNATLMSRIPRGLGTGGGGFSDWSKEFTDLWSFPGGEFGFDDLAFTQ</sequence>
<dbReference type="SMART" id="SM00906">
    <property type="entry name" value="Fungal_trans"/>
    <property type="match status" value="1"/>
</dbReference>
<proteinExistence type="predicted"/>
<dbReference type="CDD" id="cd12148">
    <property type="entry name" value="fungal_TF_MHR"/>
    <property type="match status" value="1"/>
</dbReference>
<evidence type="ECO:0000313" key="8">
    <source>
        <dbReference type="EMBL" id="PMD22403.1"/>
    </source>
</evidence>
<feature type="region of interest" description="Disordered" evidence="6">
    <location>
        <begin position="175"/>
        <end position="195"/>
    </location>
</feature>
<dbReference type="GO" id="GO:0008270">
    <property type="term" value="F:zinc ion binding"/>
    <property type="evidence" value="ECO:0007669"/>
    <property type="project" value="InterPro"/>
</dbReference>
<dbReference type="InterPro" id="IPR007219">
    <property type="entry name" value="XnlR_reg_dom"/>
</dbReference>
<accession>A0A2J6Q813</accession>
<evidence type="ECO:0000256" key="5">
    <source>
        <dbReference type="ARBA" id="ARBA00023242"/>
    </source>
</evidence>
<dbReference type="AlphaFoldDB" id="A0A2J6Q813"/>
<feature type="compositionally biased region" description="Polar residues" evidence="6">
    <location>
        <begin position="101"/>
        <end position="111"/>
    </location>
</feature>
<dbReference type="EMBL" id="KZ613478">
    <property type="protein sequence ID" value="PMD22403.1"/>
    <property type="molecule type" value="Genomic_DNA"/>
</dbReference>
<feature type="compositionally biased region" description="Polar residues" evidence="6">
    <location>
        <begin position="723"/>
        <end position="735"/>
    </location>
</feature>
<evidence type="ECO:0000256" key="3">
    <source>
        <dbReference type="ARBA" id="ARBA00023125"/>
    </source>
</evidence>
<dbReference type="GO" id="GO:0006351">
    <property type="term" value="P:DNA-templated transcription"/>
    <property type="evidence" value="ECO:0007669"/>
    <property type="project" value="InterPro"/>
</dbReference>
<dbReference type="PROSITE" id="PS00463">
    <property type="entry name" value="ZN2_CY6_FUNGAL_1"/>
    <property type="match status" value="1"/>
</dbReference>
<protein>
    <recommendedName>
        <fullName evidence="7">Zn(2)-C6 fungal-type domain-containing protein</fullName>
    </recommendedName>
</protein>
<dbReference type="STRING" id="1745343.A0A2J6Q813"/>
<feature type="compositionally biased region" description="Polar residues" evidence="6">
    <location>
        <begin position="749"/>
        <end position="767"/>
    </location>
</feature>
<evidence type="ECO:0000256" key="2">
    <source>
        <dbReference type="ARBA" id="ARBA00023015"/>
    </source>
</evidence>
<keyword evidence="3" id="KW-0238">DNA-binding</keyword>
<dbReference type="CDD" id="cd00067">
    <property type="entry name" value="GAL4"/>
    <property type="match status" value="1"/>
</dbReference>